<comment type="caution">
    <text evidence="5">The sequence shown here is derived from an EMBL/GenBank/DDBJ whole genome shotgun (WGS) entry which is preliminary data.</text>
</comment>
<dbReference type="InterPro" id="IPR045570">
    <property type="entry name" value="Metalloprtase-TldD/E_cen_dom"/>
</dbReference>
<dbReference type="InterPro" id="IPR045569">
    <property type="entry name" value="Metalloprtase-TldD/E_C"/>
</dbReference>
<dbReference type="Pfam" id="PF01523">
    <property type="entry name" value="PmbA_TldD_1st"/>
    <property type="match status" value="1"/>
</dbReference>
<dbReference type="InterPro" id="IPR002510">
    <property type="entry name" value="Metalloprtase-TldD/E_N"/>
</dbReference>
<evidence type="ECO:0000259" key="4">
    <source>
        <dbReference type="Pfam" id="PF19290"/>
    </source>
</evidence>
<dbReference type="GO" id="GO:0008237">
    <property type="term" value="F:metallopeptidase activity"/>
    <property type="evidence" value="ECO:0007669"/>
    <property type="project" value="InterPro"/>
</dbReference>
<dbReference type="PANTHER" id="PTHR43421:SF1">
    <property type="entry name" value="METALLOPROTEASE PMBA"/>
    <property type="match status" value="1"/>
</dbReference>
<evidence type="ECO:0000313" key="5">
    <source>
        <dbReference type="EMBL" id="PWC15212.1"/>
    </source>
</evidence>
<evidence type="ECO:0000313" key="6">
    <source>
        <dbReference type="Proteomes" id="UP000245138"/>
    </source>
</evidence>
<sequence>MLSLHETPAVDAPQPESLSLIAEQVLSLAAARGASQSSVNVSQRNRRNIRVRNGDIDTLTQSHSQFLSVTVYFGQRSGTISSTLFTQDALQEAVESACLLAKYGDEDPYSGLPDQRHLATDIRDLELYEPETLTVEQALALALRAEKAANDTQPGRCYSESTEISSQQSEFILANSAGFCAGYPSSFHSLWNQSLARNDRQRQQGYWGITRRSPAQLNPPEITGRTAAQRALAQLGAQKLSTRRCPVLFEAPVAHSLINHLVNALSGSALYRSTSFLGLCLGETIAADHLSLHEDPFIPGGLASACFDTEGVAASTRHIIHDGLAQGYFLSSYSARRLGMATTGNAGGAYNLTVTSRLSQPGDNLPAMLRKMHNGLLVTTLLGQGLNPMTGDYSQGVSGFWVENGEIQYPVEEITIAGNLKTMLQQCVAHGAEAHTQGHLTCGSILIEEMQIAGQ</sequence>
<dbReference type="Gene3D" id="3.30.2290.10">
    <property type="entry name" value="PmbA/TldD superfamily"/>
    <property type="match status" value="1"/>
</dbReference>
<proteinExistence type="inferred from homology"/>
<dbReference type="SUPFAM" id="SSF111283">
    <property type="entry name" value="Putative modulator of DNA gyrase, PmbA/TldD"/>
    <property type="match status" value="1"/>
</dbReference>
<dbReference type="Proteomes" id="UP000245138">
    <property type="component" value="Unassembled WGS sequence"/>
</dbReference>
<feature type="domain" description="Metalloprotease TldD/E N-terminal" evidence="2">
    <location>
        <begin position="41"/>
        <end position="101"/>
    </location>
</feature>
<name>A0A2U1U0S3_9GAMM</name>
<dbReference type="InterPro" id="IPR047657">
    <property type="entry name" value="PmbA"/>
</dbReference>
<keyword evidence="6" id="KW-1185">Reference proteome</keyword>
<dbReference type="Pfam" id="PF19289">
    <property type="entry name" value="PmbA_TldD_3rd"/>
    <property type="match status" value="1"/>
</dbReference>
<dbReference type="Pfam" id="PF19290">
    <property type="entry name" value="PmbA_TldD_2nd"/>
    <property type="match status" value="1"/>
</dbReference>
<protein>
    <submittedName>
        <fullName evidence="5">Peptidase U62</fullName>
    </submittedName>
</protein>
<dbReference type="InterPro" id="IPR036059">
    <property type="entry name" value="TldD/PmbA_sf"/>
</dbReference>
<organism evidence="5 6">
    <name type="scientific">Brenneria roseae subsp. americana</name>
    <dbReference type="NCBI Taxonomy" id="1508507"/>
    <lineage>
        <taxon>Bacteria</taxon>
        <taxon>Pseudomonadati</taxon>
        <taxon>Pseudomonadota</taxon>
        <taxon>Gammaproteobacteria</taxon>
        <taxon>Enterobacterales</taxon>
        <taxon>Pectobacteriaceae</taxon>
        <taxon>Brenneria</taxon>
    </lineage>
</organism>
<dbReference type="PANTHER" id="PTHR43421">
    <property type="entry name" value="METALLOPROTEASE PMBA"/>
    <property type="match status" value="1"/>
</dbReference>
<dbReference type="GO" id="GO:0006508">
    <property type="term" value="P:proteolysis"/>
    <property type="evidence" value="ECO:0007669"/>
    <property type="project" value="InterPro"/>
</dbReference>
<dbReference type="GO" id="GO:0005829">
    <property type="term" value="C:cytosol"/>
    <property type="evidence" value="ECO:0007669"/>
    <property type="project" value="TreeGrafter"/>
</dbReference>
<evidence type="ECO:0000259" key="2">
    <source>
        <dbReference type="Pfam" id="PF01523"/>
    </source>
</evidence>
<feature type="domain" description="Metalloprotease TldD/E C-terminal" evidence="3">
    <location>
        <begin position="242"/>
        <end position="454"/>
    </location>
</feature>
<comment type="similarity">
    <text evidence="1">Belongs to the peptidase U62 family.</text>
</comment>
<dbReference type="InterPro" id="IPR035068">
    <property type="entry name" value="TldD/PmbA_N"/>
</dbReference>
<feature type="domain" description="Metalloprotease TldD/E central" evidence="4">
    <location>
        <begin position="129"/>
        <end position="235"/>
    </location>
</feature>
<dbReference type="AlphaFoldDB" id="A0A2U1U0S3"/>
<dbReference type="OrthoDB" id="9803618at2"/>
<dbReference type="EMBL" id="QDKJ01000002">
    <property type="protein sequence ID" value="PWC15212.1"/>
    <property type="molecule type" value="Genomic_DNA"/>
</dbReference>
<evidence type="ECO:0000259" key="3">
    <source>
        <dbReference type="Pfam" id="PF19289"/>
    </source>
</evidence>
<reference evidence="5 6" key="1">
    <citation type="submission" date="2018-04" db="EMBL/GenBank/DDBJ databases">
        <title>Brenneria corticis sp.nov.</title>
        <authorList>
            <person name="Li Y."/>
        </authorList>
    </citation>
    <scope>NUCLEOTIDE SEQUENCE [LARGE SCALE GENOMIC DNA]</scope>
    <source>
        <strain evidence="5 6">LMG 27715</strain>
    </source>
</reference>
<accession>A0A2U1U0S3</accession>
<evidence type="ECO:0000256" key="1">
    <source>
        <dbReference type="ARBA" id="ARBA00005836"/>
    </source>
</evidence>
<gene>
    <name evidence="5" type="ORF">B4923_03660</name>
</gene>